<keyword evidence="3" id="KW-1185">Reference proteome</keyword>
<evidence type="ECO:0000313" key="3">
    <source>
        <dbReference type="Proteomes" id="UP000076532"/>
    </source>
</evidence>
<keyword evidence="1" id="KW-0812">Transmembrane</keyword>
<reference evidence="2 3" key="1">
    <citation type="journal article" date="2016" name="Mol. Biol. Evol.">
        <title>Comparative Genomics of Early-Diverging Mushroom-Forming Fungi Provides Insights into the Origins of Lignocellulose Decay Capabilities.</title>
        <authorList>
            <person name="Nagy L.G."/>
            <person name="Riley R."/>
            <person name="Tritt A."/>
            <person name="Adam C."/>
            <person name="Daum C."/>
            <person name="Floudas D."/>
            <person name="Sun H."/>
            <person name="Yadav J.S."/>
            <person name="Pangilinan J."/>
            <person name="Larsson K.H."/>
            <person name="Matsuura K."/>
            <person name="Barry K."/>
            <person name="Labutti K."/>
            <person name="Kuo R."/>
            <person name="Ohm R.A."/>
            <person name="Bhattacharya S.S."/>
            <person name="Shirouzu T."/>
            <person name="Yoshinaga Y."/>
            <person name="Martin F.M."/>
            <person name="Grigoriev I.V."/>
            <person name="Hibbett D.S."/>
        </authorList>
    </citation>
    <scope>NUCLEOTIDE SEQUENCE [LARGE SCALE GENOMIC DNA]</scope>
    <source>
        <strain evidence="2 3">CBS 109695</strain>
    </source>
</reference>
<accession>A0A165Y705</accession>
<gene>
    <name evidence="2" type="ORF">FIBSPDRAFT_964105</name>
</gene>
<evidence type="ECO:0000256" key="1">
    <source>
        <dbReference type="SAM" id="Phobius"/>
    </source>
</evidence>
<sequence length="486" mass="53948">MTAYCSDIDTCRTLRQIIQPAVSALIASTYLSVHQNINRRGLPWYSEAVNTVIIIIVALLVPEWIFMWALRSYIIARRTQRELEQARSEAKSEWGNPGFVGNLPLAWQRGYGIGVVDRNEKYTIAHAFFVNMGGLLMYDLDGNSYGPLDMGTTIRLIRGGHLLLPRLERLQGVSKTTTFGQSFAAAQLFSFLLDCSVRICQGLPLADFEIMAYAHAWIAVASFGFWWVKPQNVSCAEVVSIEVVAMANDPDSASEPPANIGRIRGFYRTFPVWQVVYAAQYCHQTDETYTALARTPPSKATSDFCPGFSIYTALATTAPSNATLDFCLDFSIHTALATTDPSNATTLPNLSPLWTRSMAAFFITRETHGHAEVHNVHGTSVIHNYYGPVHYHSCGCTHVCPPHPVDTGLRASDGRADAPSNPDIATTTPLRKTRRIIAIAKIVFVYLIRTRNITIAKFVFVYLIRTRNITIAKLVFACLIRALSSL</sequence>
<keyword evidence="1" id="KW-0472">Membrane</keyword>
<name>A0A165Y705_9AGAM</name>
<protein>
    <submittedName>
        <fullName evidence="2">Uncharacterized protein</fullName>
    </submittedName>
</protein>
<dbReference type="PANTHER" id="PTHR35043:SF7">
    <property type="entry name" value="TRANSCRIPTION FACTOR DOMAIN-CONTAINING PROTEIN"/>
    <property type="match status" value="1"/>
</dbReference>
<dbReference type="AlphaFoldDB" id="A0A165Y705"/>
<keyword evidence="1" id="KW-1133">Transmembrane helix</keyword>
<dbReference type="PANTHER" id="PTHR35043">
    <property type="entry name" value="TRANSCRIPTION FACTOR DOMAIN-CONTAINING PROTEIN"/>
    <property type="match status" value="1"/>
</dbReference>
<dbReference type="EMBL" id="KV417704">
    <property type="protein sequence ID" value="KZP09270.1"/>
    <property type="molecule type" value="Genomic_DNA"/>
</dbReference>
<dbReference type="Proteomes" id="UP000076532">
    <property type="component" value="Unassembled WGS sequence"/>
</dbReference>
<evidence type="ECO:0000313" key="2">
    <source>
        <dbReference type="EMBL" id="KZP09270.1"/>
    </source>
</evidence>
<feature type="transmembrane region" description="Helical" evidence="1">
    <location>
        <begin position="48"/>
        <end position="70"/>
    </location>
</feature>
<organism evidence="2 3">
    <name type="scientific">Athelia psychrophila</name>
    <dbReference type="NCBI Taxonomy" id="1759441"/>
    <lineage>
        <taxon>Eukaryota</taxon>
        <taxon>Fungi</taxon>
        <taxon>Dikarya</taxon>
        <taxon>Basidiomycota</taxon>
        <taxon>Agaricomycotina</taxon>
        <taxon>Agaricomycetes</taxon>
        <taxon>Agaricomycetidae</taxon>
        <taxon>Atheliales</taxon>
        <taxon>Atheliaceae</taxon>
        <taxon>Athelia</taxon>
    </lineage>
</organism>
<proteinExistence type="predicted"/>
<dbReference type="OrthoDB" id="9451547at2759"/>